<keyword evidence="3" id="KW-1185">Reference proteome</keyword>
<dbReference type="AlphaFoldDB" id="A0A5C3NRJ0"/>
<gene>
    <name evidence="2" type="ORF">K466DRAFT_668268</name>
</gene>
<feature type="non-terminal residue" evidence="2">
    <location>
        <position position="318"/>
    </location>
</feature>
<dbReference type="EMBL" id="ML212224">
    <property type="protein sequence ID" value="TFK78988.1"/>
    <property type="molecule type" value="Genomic_DNA"/>
</dbReference>
<accession>A0A5C3NRJ0</accession>
<dbReference type="STRING" id="1314778.A0A5C3NRJ0"/>
<organism evidence="2 3">
    <name type="scientific">Polyporus arcularius HHB13444</name>
    <dbReference type="NCBI Taxonomy" id="1314778"/>
    <lineage>
        <taxon>Eukaryota</taxon>
        <taxon>Fungi</taxon>
        <taxon>Dikarya</taxon>
        <taxon>Basidiomycota</taxon>
        <taxon>Agaricomycotina</taxon>
        <taxon>Agaricomycetes</taxon>
        <taxon>Polyporales</taxon>
        <taxon>Polyporaceae</taxon>
        <taxon>Polyporus</taxon>
    </lineage>
</organism>
<evidence type="ECO:0000256" key="1">
    <source>
        <dbReference type="SAM" id="MobiDB-lite"/>
    </source>
</evidence>
<evidence type="ECO:0000313" key="3">
    <source>
        <dbReference type="Proteomes" id="UP000308197"/>
    </source>
</evidence>
<proteinExistence type="predicted"/>
<evidence type="ECO:0008006" key="4">
    <source>
        <dbReference type="Google" id="ProtNLM"/>
    </source>
</evidence>
<reference evidence="2 3" key="1">
    <citation type="journal article" date="2019" name="Nat. Ecol. Evol.">
        <title>Megaphylogeny resolves global patterns of mushroom evolution.</title>
        <authorList>
            <person name="Varga T."/>
            <person name="Krizsan K."/>
            <person name="Foldi C."/>
            <person name="Dima B."/>
            <person name="Sanchez-Garcia M."/>
            <person name="Sanchez-Ramirez S."/>
            <person name="Szollosi G.J."/>
            <person name="Szarkandi J.G."/>
            <person name="Papp V."/>
            <person name="Albert L."/>
            <person name="Andreopoulos W."/>
            <person name="Angelini C."/>
            <person name="Antonin V."/>
            <person name="Barry K.W."/>
            <person name="Bougher N.L."/>
            <person name="Buchanan P."/>
            <person name="Buyck B."/>
            <person name="Bense V."/>
            <person name="Catcheside P."/>
            <person name="Chovatia M."/>
            <person name="Cooper J."/>
            <person name="Damon W."/>
            <person name="Desjardin D."/>
            <person name="Finy P."/>
            <person name="Geml J."/>
            <person name="Haridas S."/>
            <person name="Hughes K."/>
            <person name="Justo A."/>
            <person name="Karasinski D."/>
            <person name="Kautmanova I."/>
            <person name="Kiss B."/>
            <person name="Kocsube S."/>
            <person name="Kotiranta H."/>
            <person name="LaButti K.M."/>
            <person name="Lechner B.E."/>
            <person name="Liimatainen K."/>
            <person name="Lipzen A."/>
            <person name="Lukacs Z."/>
            <person name="Mihaltcheva S."/>
            <person name="Morgado L.N."/>
            <person name="Niskanen T."/>
            <person name="Noordeloos M.E."/>
            <person name="Ohm R.A."/>
            <person name="Ortiz-Santana B."/>
            <person name="Ovrebo C."/>
            <person name="Racz N."/>
            <person name="Riley R."/>
            <person name="Savchenko A."/>
            <person name="Shiryaev A."/>
            <person name="Soop K."/>
            <person name="Spirin V."/>
            <person name="Szebenyi C."/>
            <person name="Tomsovsky M."/>
            <person name="Tulloss R.E."/>
            <person name="Uehling J."/>
            <person name="Grigoriev I.V."/>
            <person name="Vagvolgyi C."/>
            <person name="Papp T."/>
            <person name="Martin F.M."/>
            <person name="Miettinen O."/>
            <person name="Hibbett D.S."/>
            <person name="Nagy L.G."/>
        </authorList>
    </citation>
    <scope>NUCLEOTIDE SEQUENCE [LARGE SCALE GENOMIC DNA]</scope>
    <source>
        <strain evidence="2 3">HHB13444</strain>
    </source>
</reference>
<dbReference type="Proteomes" id="UP000308197">
    <property type="component" value="Unassembled WGS sequence"/>
</dbReference>
<evidence type="ECO:0000313" key="2">
    <source>
        <dbReference type="EMBL" id="TFK78988.1"/>
    </source>
</evidence>
<protein>
    <recommendedName>
        <fullName evidence="4">HNH nuclease domain-containing protein</fullName>
    </recommendedName>
</protein>
<feature type="region of interest" description="Disordered" evidence="1">
    <location>
        <begin position="294"/>
        <end position="318"/>
    </location>
</feature>
<sequence length="318" mass="36259">MSDSSDWTLQGHSIEGYRMLMQATVTCLSDPTLSDTALYDQAEQLLGVFDDPEFEAYNRPDWLAQSAIFYMRPDKRERFSAKHFFEAMYQTADEWKLDKGHRFVSAAVCACAELLSSNTTGPPADRLAQELSFLAFEIWFVDQFTHLNQTNPDYEAELSEDTKTKARSRLGIHDRCSADKVTPIFHKSISRHKETELLQNDEGESAGTLFREMRTLDFLKWFCELDNTTAIDVTSPENSLLLEHEARSAFGRFQWTLRPTEIPNTYQVHVYFMRYKRFGTAPIAEYVTFPNNVPASGSQSPALPTAPPLVEPPSPELL</sequence>
<name>A0A5C3NRJ0_9APHY</name>
<dbReference type="InParanoid" id="A0A5C3NRJ0"/>
<feature type="compositionally biased region" description="Pro residues" evidence="1">
    <location>
        <begin position="304"/>
        <end position="318"/>
    </location>
</feature>